<organism evidence="2 3">
    <name type="scientific">Nocardioides anomalus</name>
    <dbReference type="NCBI Taxonomy" id="2712223"/>
    <lineage>
        <taxon>Bacteria</taxon>
        <taxon>Bacillati</taxon>
        <taxon>Actinomycetota</taxon>
        <taxon>Actinomycetes</taxon>
        <taxon>Propionibacteriales</taxon>
        <taxon>Nocardioidaceae</taxon>
        <taxon>Nocardioides</taxon>
    </lineage>
</organism>
<feature type="transmembrane region" description="Helical" evidence="1">
    <location>
        <begin position="12"/>
        <end position="35"/>
    </location>
</feature>
<keyword evidence="1" id="KW-1133">Transmembrane helix</keyword>
<evidence type="ECO:0000313" key="3">
    <source>
        <dbReference type="Proteomes" id="UP000502996"/>
    </source>
</evidence>
<dbReference type="EMBL" id="CP049257">
    <property type="protein sequence ID" value="QIG44677.1"/>
    <property type="molecule type" value="Genomic_DNA"/>
</dbReference>
<dbReference type="RefSeq" id="WP_165236461.1">
    <property type="nucleotide sequence ID" value="NZ_CP049257.1"/>
</dbReference>
<keyword evidence="1" id="KW-0472">Membrane</keyword>
<feature type="transmembrane region" description="Helical" evidence="1">
    <location>
        <begin position="41"/>
        <end position="64"/>
    </location>
</feature>
<dbReference type="AlphaFoldDB" id="A0A6G6WHN8"/>
<reference evidence="2 3" key="1">
    <citation type="submission" date="2020-02" db="EMBL/GenBank/DDBJ databases">
        <title>Full genome sequence of Nocardioides sp. R-3366.</title>
        <authorList>
            <person name="Im W.-T."/>
        </authorList>
    </citation>
    <scope>NUCLEOTIDE SEQUENCE [LARGE SCALE GENOMIC DNA]</scope>
    <source>
        <strain evidence="2 3">R-3366</strain>
    </source>
</reference>
<keyword evidence="3" id="KW-1185">Reference proteome</keyword>
<dbReference type="KEGG" id="nano:G5V58_19530"/>
<name>A0A6G6WHN8_9ACTN</name>
<gene>
    <name evidence="2" type="ORF">G5V58_19530</name>
</gene>
<sequence>MPSAVVRARRLVLGLVPTIKTVYVGALTIYALLGAPVLSPWVNVVAVAGILAAVPVGVVVLNVLTAPRDEVATLLRPTADQRGTPAREMDRAHSQGVGTWWSEIADRARWFDEYFAYWWKYVGIPADDIHIRLTHPALTPSTYEGVPSDLVEPRQPHRKKAALVRASNLLSDSVHELDCAPFDYELATWVSHHPSAFASANGDVSVFGLDESIPYPGVLCSHNVLMTADGWVVWSLRNSRTDFHPNAWSVSFEEQVEVGRRLDGAQQLDLTLGDTVRRGVAEEFGQETSDAIAALHTVAIGSEIVDTPARSVRGGAPLTVVELSFSRAELWRSLRRPAAIRDADEATAWMAIRFARAQDAVALLTGFPPNSRKLHPQRIREAGRIAAEVSVHPTSTERLAEETGFGWHPTSRVRLLLWSQWAVAHGYLSD</sequence>
<dbReference type="Proteomes" id="UP000502996">
    <property type="component" value="Chromosome"/>
</dbReference>
<keyword evidence="1" id="KW-0812">Transmembrane</keyword>
<evidence type="ECO:0000313" key="2">
    <source>
        <dbReference type="EMBL" id="QIG44677.1"/>
    </source>
</evidence>
<proteinExistence type="predicted"/>
<evidence type="ECO:0000256" key="1">
    <source>
        <dbReference type="SAM" id="Phobius"/>
    </source>
</evidence>
<accession>A0A6G6WHN8</accession>
<protein>
    <submittedName>
        <fullName evidence="2">Uncharacterized protein</fullName>
    </submittedName>
</protein>